<dbReference type="CDD" id="cd01168">
    <property type="entry name" value="adenosine_kinase"/>
    <property type="match status" value="1"/>
</dbReference>
<dbReference type="PANTHER" id="PTHR43320:SF3">
    <property type="entry name" value="CARBOHYDRATE KINASE PFKB DOMAIN-CONTAINING PROTEIN"/>
    <property type="match status" value="1"/>
</dbReference>
<sequence length="171" mass="18738">MELDICSLGNAIVDVQFSIEDNFRKHLDDRSITFGSMTLIEKQDQEDLISLLKENSGEPLRACGGSATNSIFAATNFGSSCHFTCKVQDDESGNFYLKNLRSNDISHNDNALDKQTKLPTGQAVIMVSPDAERTMCTCLGVSNRLSISDLDILAITNSKYLFIEGYLAASP</sequence>
<protein>
    <recommendedName>
        <fullName evidence="4">Carbohydrate kinase PfkB domain-containing protein</fullName>
    </recommendedName>
</protein>
<keyword evidence="3" id="KW-0418">Kinase</keyword>
<accession>A0A382GEE2</accession>
<feature type="non-terminal residue" evidence="5">
    <location>
        <position position="171"/>
    </location>
</feature>
<dbReference type="EMBL" id="UINC01054620">
    <property type="protein sequence ID" value="SVB72551.1"/>
    <property type="molecule type" value="Genomic_DNA"/>
</dbReference>
<dbReference type="AlphaFoldDB" id="A0A382GEE2"/>
<feature type="domain" description="Carbohydrate kinase PfkB" evidence="4">
    <location>
        <begin position="61"/>
        <end position="167"/>
    </location>
</feature>
<dbReference type="InterPro" id="IPR011611">
    <property type="entry name" value="PfkB_dom"/>
</dbReference>
<dbReference type="Gene3D" id="3.40.1190.20">
    <property type="match status" value="1"/>
</dbReference>
<gene>
    <name evidence="5" type="ORF">METZ01_LOCUS225405</name>
</gene>
<dbReference type="InterPro" id="IPR052700">
    <property type="entry name" value="Carb_kinase_PfkB-like"/>
</dbReference>
<evidence type="ECO:0000256" key="3">
    <source>
        <dbReference type="ARBA" id="ARBA00022777"/>
    </source>
</evidence>
<dbReference type="PANTHER" id="PTHR43320">
    <property type="entry name" value="SUGAR KINASE"/>
    <property type="match status" value="1"/>
</dbReference>
<evidence type="ECO:0000256" key="2">
    <source>
        <dbReference type="ARBA" id="ARBA00022679"/>
    </source>
</evidence>
<evidence type="ECO:0000256" key="1">
    <source>
        <dbReference type="ARBA" id="ARBA00010688"/>
    </source>
</evidence>
<comment type="similarity">
    <text evidence="1">Belongs to the carbohydrate kinase PfkB family.</text>
</comment>
<dbReference type="SUPFAM" id="SSF53613">
    <property type="entry name" value="Ribokinase-like"/>
    <property type="match status" value="1"/>
</dbReference>
<organism evidence="5">
    <name type="scientific">marine metagenome</name>
    <dbReference type="NCBI Taxonomy" id="408172"/>
    <lineage>
        <taxon>unclassified sequences</taxon>
        <taxon>metagenomes</taxon>
        <taxon>ecological metagenomes</taxon>
    </lineage>
</organism>
<reference evidence="5" key="1">
    <citation type="submission" date="2018-05" db="EMBL/GenBank/DDBJ databases">
        <authorList>
            <person name="Lanie J.A."/>
            <person name="Ng W.-L."/>
            <person name="Kazmierczak K.M."/>
            <person name="Andrzejewski T.M."/>
            <person name="Davidsen T.M."/>
            <person name="Wayne K.J."/>
            <person name="Tettelin H."/>
            <person name="Glass J.I."/>
            <person name="Rusch D."/>
            <person name="Podicherti R."/>
            <person name="Tsui H.-C.T."/>
            <person name="Winkler M.E."/>
        </authorList>
    </citation>
    <scope>NUCLEOTIDE SEQUENCE</scope>
</reference>
<evidence type="ECO:0000259" key="4">
    <source>
        <dbReference type="Pfam" id="PF00294"/>
    </source>
</evidence>
<dbReference type="Pfam" id="PF00294">
    <property type="entry name" value="PfkB"/>
    <property type="match status" value="1"/>
</dbReference>
<name>A0A382GEE2_9ZZZZ</name>
<dbReference type="GO" id="GO:0016301">
    <property type="term" value="F:kinase activity"/>
    <property type="evidence" value="ECO:0007669"/>
    <property type="project" value="UniProtKB-KW"/>
</dbReference>
<keyword evidence="2" id="KW-0808">Transferase</keyword>
<dbReference type="InterPro" id="IPR029056">
    <property type="entry name" value="Ribokinase-like"/>
</dbReference>
<evidence type="ECO:0000313" key="5">
    <source>
        <dbReference type="EMBL" id="SVB72551.1"/>
    </source>
</evidence>
<proteinExistence type="inferred from homology"/>